<dbReference type="InterPro" id="IPR000719">
    <property type="entry name" value="Prot_kinase_dom"/>
</dbReference>
<dbReference type="Gene3D" id="1.10.510.10">
    <property type="entry name" value="Transferase(Phosphotransferase) domain 1"/>
    <property type="match status" value="1"/>
</dbReference>
<dbReference type="GO" id="GO:0005524">
    <property type="term" value="F:ATP binding"/>
    <property type="evidence" value="ECO:0007669"/>
    <property type="project" value="InterPro"/>
</dbReference>
<feature type="domain" description="Protein kinase" evidence="2">
    <location>
        <begin position="1"/>
        <end position="167"/>
    </location>
</feature>
<dbReference type="GO" id="GO:0005737">
    <property type="term" value="C:cytoplasm"/>
    <property type="evidence" value="ECO:0007669"/>
    <property type="project" value="TreeGrafter"/>
</dbReference>
<dbReference type="OrthoDB" id="4062651at2759"/>
<organism evidence="3 4">
    <name type="scientific">Meloidogyne enterolobii</name>
    <name type="common">Root-knot nematode worm</name>
    <name type="synonym">Meloidogyne mayaguensis</name>
    <dbReference type="NCBI Taxonomy" id="390850"/>
    <lineage>
        <taxon>Eukaryota</taxon>
        <taxon>Metazoa</taxon>
        <taxon>Ecdysozoa</taxon>
        <taxon>Nematoda</taxon>
        <taxon>Chromadorea</taxon>
        <taxon>Rhabditida</taxon>
        <taxon>Tylenchina</taxon>
        <taxon>Tylenchomorpha</taxon>
        <taxon>Tylenchoidea</taxon>
        <taxon>Meloidogynidae</taxon>
        <taxon>Meloidogyninae</taxon>
        <taxon>Meloidogyne</taxon>
    </lineage>
</organism>
<dbReference type="InterPro" id="IPR011009">
    <property type="entry name" value="Kinase-like_dom_sf"/>
</dbReference>
<dbReference type="GO" id="GO:0004672">
    <property type="term" value="F:protein kinase activity"/>
    <property type="evidence" value="ECO:0007669"/>
    <property type="project" value="InterPro"/>
</dbReference>
<evidence type="ECO:0000313" key="3">
    <source>
        <dbReference type="EMBL" id="CAD2167545.1"/>
    </source>
</evidence>
<feature type="signal peptide" evidence="1">
    <location>
        <begin position="1"/>
        <end position="20"/>
    </location>
</feature>
<dbReference type="EMBL" id="CAJEWN010000129">
    <property type="protein sequence ID" value="CAD2167545.1"/>
    <property type="molecule type" value="Genomic_DNA"/>
</dbReference>
<comment type="caution">
    <text evidence="3">The sequence shown here is derived from an EMBL/GenBank/DDBJ whole genome shotgun (WGS) entry which is preliminary data.</text>
</comment>
<dbReference type="InterPro" id="IPR050167">
    <property type="entry name" value="Ser_Thr_protein_kinase"/>
</dbReference>
<proteinExistence type="predicted"/>
<dbReference type="GO" id="GO:0007165">
    <property type="term" value="P:signal transduction"/>
    <property type="evidence" value="ECO:0007669"/>
    <property type="project" value="TreeGrafter"/>
</dbReference>
<dbReference type="AlphaFoldDB" id="A0A6V7UZL7"/>
<dbReference type="Proteomes" id="UP000580250">
    <property type="component" value="Unassembled WGS sequence"/>
</dbReference>
<dbReference type="PANTHER" id="PTHR23257">
    <property type="entry name" value="SERINE-THREONINE PROTEIN KINASE"/>
    <property type="match status" value="1"/>
</dbReference>
<dbReference type="PROSITE" id="PS50011">
    <property type="entry name" value="PROTEIN_KINASE_DOM"/>
    <property type="match status" value="1"/>
</dbReference>
<name>A0A6V7UZL7_MELEN</name>
<feature type="chain" id="PRO_5028248507" description="Protein kinase domain-containing protein" evidence="1">
    <location>
        <begin position="21"/>
        <end position="167"/>
    </location>
</feature>
<evidence type="ECO:0000313" key="4">
    <source>
        <dbReference type="Proteomes" id="UP000580250"/>
    </source>
</evidence>
<evidence type="ECO:0000259" key="2">
    <source>
        <dbReference type="PROSITE" id="PS50011"/>
    </source>
</evidence>
<dbReference type="SUPFAM" id="SSF56112">
    <property type="entry name" value="Protein kinase-like (PK-like)"/>
    <property type="match status" value="1"/>
</dbReference>
<evidence type="ECO:0000256" key="1">
    <source>
        <dbReference type="SAM" id="SignalP"/>
    </source>
</evidence>
<gene>
    <name evidence="3" type="ORF">MENT_LOCUS18842</name>
</gene>
<keyword evidence="1" id="KW-0732">Signal</keyword>
<accession>A0A6V7UZL7</accession>
<dbReference type="Pfam" id="PF00069">
    <property type="entry name" value="Pkinase"/>
    <property type="match status" value="1"/>
</dbReference>
<sequence length="167" mass="19357">MQIIMKILLLICSCAARALGQFHKYGIHMDVKGINFITIKGQESWRKMHLCKIIDFNSSFITDNEEIEVEKRAVIGTGLYMPPEIRNQLNNDYITLTQKVDIYAFGVTIYKFLFSPHAELRNLYPETLNYFSGRLEKLAQACLQHDPDYRPTIETVICFLAKECNEL</sequence>
<protein>
    <recommendedName>
        <fullName evidence="2">Protein kinase domain-containing protein</fullName>
    </recommendedName>
</protein>
<reference evidence="3 4" key="1">
    <citation type="submission" date="2020-08" db="EMBL/GenBank/DDBJ databases">
        <authorList>
            <person name="Koutsovoulos G."/>
            <person name="Danchin GJ E."/>
        </authorList>
    </citation>
    <scope>NUCLEOTIDE SEQUENCE [LARGE SCALE GENOMIC DNA]</scope>
</reference>